<reference evidence="1 2" key="1">
    <citation type="submission" date="2018-08" db="EMBL/GenBank/DDBJ databases">
        <authorList>
            <person name="Laetsch R D."/>
            <person name="Stevens L."/>
            <person name="Kumar S."/>
            <person name="Blaxter L. M."/>
        </authorList>
    </citation>
    <scope>NUCLEOTIDE SEQUENCE [LARGE SCALE GENOMIC DNA]</scope>
</reference>
<evidence type="ECO:0000313" key="1">
    <source>
        <dbReference type="EMBL" id="VDK71078.1"/>
    </source>
</evidence>
<protein>
    <submittedName>
        <fullName evidence="1">Uncharacterized protein</fullName>
    </submittedName>
</protein>
<sequence>MLRRRLHERDAVYYDLKPKHSASAVFVERPPQLLRELGVEKLEPILLRCSSLQRTHFIQVDTLQRTSEIYKILHEFHTAVTQSVLRLVPSLETDEWPIRYAFASISGRSTLVQLRSSPVYVVHWHVISSSKQVQIKHRRIARLSSESILPPMKVETAERWHMNWEYVVYRISHGVHFAIVKNITDTVPLQKVLHIRMQKYYARRFTRSNIAPIQKKKTIKASESYSIKMCTVDRGEPCRVKRINIPECQKYMPTNCHSTTPAHIASRTQSAMVEPRRGGPALLIARTSQPGKFINGALPRRVFAVLEMLDGLRRFVTCHFTTCQMSFYGGNNSQHTVALSSSVVGYGNTIDRCTWDQHCCTSNSDATTVHHNRQESGMFRMVFLSIIFLLHLCAEAYPIRFPSTAPISPYIGSMPDFANAKTHDGMLKKILSPPSNSYSNGFFWPPPRTLVAQILQRYILQSSGLAGLNLGSLRLGGLGLGTNFAHLKTNTYIRLQSVV</sequence>
<accession>A0A3P6TXJ5</accession>
<gene>
    <name evidence="1" type="ORF">NLS_LOCUS1314</name>
</gene>
<dbReference type="OrthoDB" id="5823159at2759"/>
<dbReference type="STRING" id="42156.A0A3P6TXJ5"/>
<dbReference type="AlphaFoldDB" id="A0A3P6TXJ5"/>
<dbReference type="EMBL" id="UYRX01000044">
    <property type="protein sequence ID" value="VDK71078.1"/>
    <property type="molecule type" value="Genomic_DNA"/>
</dbReference>
<keyword evidence="2" id="KW-1185">Reference proteome</keyword>
<proteinExistence type="predicted"/>
<name>A0A3P6TXJ5_LITSI</name>
<dbReference type="Proteomes" id="UP000277928">
    <property type="component" value="Unassembled WGS sequence"/>
</dbReference>
<evidence type="ECO:0000313" key="2">
    <source>
        <dbReference type="Proteomes" id="UP000277928"/>
    </source>
</evidence>
<organism evidence="1 2">
    <name type="scientific">Litomosoides sigmodontis</name>
    <name type="common">Filarial nematode worm</name>
    <dbReference type="NCBI Taxonomy" id="42156"/>
    <lineage>
        <taxon>Eukaryota</taxon>
        <taxon>Metazoa</taxon>
        <taxon>Ecdysozoa</taxon>
        <taxon>Nematoda</taxon>
        <taxon>Chromadorea</taxon>
        <taxon>Rhabditida</taxon>
        <taxon>Spirurina</taxon>
        <taxon>Spiruromorpha</taxon>
        <taxon>Filarioidea</taxon>
        <taxon>Onchocercidae</taxon>
        <taxon>Litomosoides</taxon>
    </lineage>
</organism>